<name>A0A183SUT0_SCHSO</name>
<dbReference type="AlphaFoldDB" id="A0A183SUT0"/>
<evidence type="ECO:0000313" key="3">
    <source>
        <dbReference type="Proteomes" id="UP000275846"/>
    </source>
</evidence>
<protein>
    <submittedName>
        <fullName evidence="4">C2H2-type domain-containing protein</fullName>
    </submittedName>
</protein>
<evidence type="ECO:0000313" key="2">
    <source>
        <dbReference type="EMBL" id="VDL94363.1"/>
    </source>
</evidence>
<organism evidence="4">
    <name type="scientific">Schistocephalus solidus</name>
    <name type="common">Tapeworm</name>
    <dbReference type="NCBI Taxonomy" id="70667"/>
    <lineage>
        <taxon>Eukaryota</taxon>
        <taxon>Metazoa</taxon>
        <taxon>Spiralia</taxon>
        <taxon>Lophotrochozoa</taxon>
        <taxon>Platyhelminthes</taxon>
        <taxon>Cestoda</taxon>
        <taxon>Eucestoda</taxon>
        <taxon>Diphyllobothriidea</taxon>
        <taxon>Diphyllobothriidae</taxon>
        <taxon>Schistocephalus</taxon>
    </lineage>
</organism>
<sequence length="173" mass="18568">MLLWPPLTGTKLSPVAPRSWAIPSVHTPGNRYDQRAKPNEGLRCCVFLHTRTDINTADAQALPTCPRCQRIFRALIGLVGHPRFQCDGNPTTSTSATPASNPTTTTTTPTTDNHFINDPPPTITDTVLPPLPHAPIPTTNTTCPTPTTSVATSDYLLPPTSPPPPVPAMGTRY</sequence>
<evidence type="ECO:0000256" key="1">
    <source>
        <dbReference type="SAM" id="MobiDB-lite"/>
    </source>
</evidence>
<evidence type="ECO:0000313" key="4">
    <source>
        <dbReference type="WBParaSite" id="SSLN_0000828201-mRNA-1"/>
    </source>
</evidence>
<dbReference type="WBParaSite" id="SSLN_0000828201-mRNA-1">
    <property type="protein sequence ID" value="SSLN_0000828201-mRNA-1"/>
    <property type="gene ID" value="SSLN_0000828201"/>
</dbReference>
<proteinExistence type="predicted"/>
<feature type="region of interest" description="Disordered" evidence="1">
    <location>
        <begin position="89"/>
        <end position="114"/>
    </location>
</feature>
<feature type="region of interest" description="Disordered" evidence="1">
    <location>
        <begin position="137"/>
        <end position="173"/>
    </location>
</feature>
<feature type="compositionally biased region" description="Low complexity" evidence="1">
    <location>
        <begin position="89"/>
        <end position="111"/>
    </location>
</feature>
<feature type="compositionally biased region" description="Low complexity" evidence="1">
    <location>
        <begin position="137"/>
        <end position="148"/>
    </location>
</feature>
<dbReference type="Proteomes" id="UP000275846">
    <property type="component" value="Unassembled WGS sequence"/>
</dbReference>
<gene>
    <name evidence="2" type="ORF">SSLN_LOCUS7978</name>
</gene>
<reference evidence="4" key="1">
    <citation type="submission" date="2016-06" db="UniProtKB">
        <authorList>
            <consortium name="WormBaseParasite"/>
        </authorList>
    </citation>
    <scope>IDENTIFICATION</scope>
</reference>
<keyword evidence="3" id="KW-1185">Reference proteome</keyword>
<accession>A0A183SUT0</accession>
<dbReference type="EMBL" id="UYSU01034410">
    <property type="protein sequence ID" value="VDL94363.1"/>
    <property type="molecule type" value="Genomic_DNA"/>
</dbReference>
<reference evidence="2 3" key="2">
    <citation type="submission" date="2018-11" db="EMBL/GenBank/DDBJ databases">
        <authorList>
            <consortium name="Pathogen Informatics"/>
        </authorList>
    </citation>
    <scope>NUCLEOTIDE SEQUENCE [LARGE SCALE GENOMIC DNA]</scope>
    <source>
        <strain evidence="2 3">NST_G2</strain>
    </source>
</reference>